<dbReference type="EMBL" id="AWSE01000015">
    <property type="protein sequence ID" value="ERH25561.1"/>
    <property type="molecule type" value="Genomic_DNA"/>
</dbReference>
<proteinExistence type="predicted"/>
<name>U1QUD8_9ACTO</name>
<comment type="caution">
    <text evidence="1">The sequence shown here is derived from an EMBL/GenBank/DDBJ whole genome shotgun (WGS) entry which is preliminary data.</text>
</comment>
<organism evidence="1 2">
    <name type="scientific">Actinomyces johnsonii F0542</name>
    <dbReference type="NCBI Taxonomy" id="1321818"/>
    <lineage>
        <taxon>Bacteria</taxon>
        <taxon>Bacillati</taxon>
        <taxon>Actinomycetota</taxon>
        <taxon>Actinomycetes</taxon>
        <taxon>Actinomycetales</taxon>
        <taxon>Actinomycetaceae</taxon>
        <taxon>Actinomyces</taxon>
    </lineage>
</organism>
<accession>U1QUD8</accession>
<evidence type="ECO:0000313" key="2">
    <source>
        <dbReference type="Proteomes" id="UP000016536"/>
    </source>
</evidence>
<reference evidence="1 2" key="1">
    <citation type="submission" date="2013-08" db="EMBL/GenBank/DDBJ databases">
        <authorList>
            <person name="Weinstock G."/>
            <person name="Sodergren E."/>
            <person name="Wylie T."/>
            <person name="Fulton L."/>
            <person name="Fulton R."/>
            <person name="Fronick C."/>
            <person name="O'Laughlin M."/>
            <person name="Godfrey J."/>
            <person name="Miner T."/>
            <person name="Herter B."/>
            <person name="Appelbaum E."/>
            <person name="Cordes M."/>
            <person name="Lek S."/>
            <person name="Wollam A."/>
            <person name="Pepin K.H."/>
            <person name="Palsikar V.B."/>
            <person name="Mitreva M."/>
            <person name="Wilson R.K."/>
        </authorList>
    </citation>
    <scope>NUCLEOTIDE SEQUENCE [LARGE SCALE GENOMIC DNA]</scope>
    <source>
        <strain evidence="1 2">F0542</strain>
    </source>
</reference>
<gene>
    <name evidence="1" type="ORF">HMPREF1979_00365</name>
</gene>
<keyword evidence="2" id="KW-1185">Reference proteome</keyword>
<protein>
    <submittedName>
        <fullName evidence="1">Uncharacterized protein</fullName>
    </submittedName>
</protein>
<dbReference type="HOGENOM" id="CLU_3057657_0_0_11"/>
<dbReference type="Proteomes" id="UP000016536">
    <property type="component" value="Unassembled WGS sequence"/>
</dbReference>
<sequence>MRTASHQAISTWVFAGEHATVLELSTSKMIGGAYRYHRSMTMQTSWGPGPNRG</sequence>
<evidence type="ECO:0000313" key="1">
    <source>
        <dbReference type="EMBL" id="ERH25561.1"/>
    </source>
</evidence>
<dbReference type="AlphaFoldDB" id="U1QUD8"/>